<keyword evidence="6" id="KW-1185">Reference proteome</keyword>
<comment type="pathway">
    <text evidence="1">Cofactor biosynthesis; riboflavin biosynthesis.</text>
</comment>
<dbReference type="Proteomes" id="UP000462152">
    <property type="component" value="Unassembled WGS sequence"/>
</dbReference>
<sequence length="250" mass="26738">MSIDQLFPTARQELTDEQLLTLYAPRTADDGAWLRMNFVTSLDGAVAVDGVSGSLGGPGDFRVFELQRYLADVVLVGAGTVRDEGYGAMVLPQEATRWRADHGLTDHPVFALISGSADLSPESETFSRAPVRPLVFVSADADEARRDALAEVADVVIASVPGGAAIDPRIVRAHLVSRGLTRIHGEGGPRVFGSFLEAGVVDELCLTMAPKLLAGRAGRISASESSVPTHMDLASVLRSEDELLLRYIRK</sequence>
<evidence type="ECO:0000259" key="4">
    <source>
        <dbReference type="Pfam" id="PF01872"/>
    </source>
</evidence>
<evidence type="ECO:0000256" key="2">
    <source>
        <dbReference type="ARBA" id="ARBA00022857"/>
    </source>
</evidence>
<protein>
    <submittedName>
        <fullName evidence="5">Pyrimidine reductase family protein</fullName>
    </submittedName>
</protein>
<organism evidence="5 6">
    <name type="scientific">Rothia koreensis</name>
    <dbReference type="NCBI Taxonomy" id="592378"/>
    <lineage>
        <taxon>Bacteria</taxon>
        <taxon>Bacillati</taxon>
        <taxon>Actinomycetota</taxon>
        <taxon>Actinomycetes</taxon>
        <taxon>Micrococcales</taxon>
        <taxon>Micrococcaceae</taxon>
        <taxon>Rothia</taxon>
    </lineage>
</organism>
<dbReference type="EMBL" id="WOGT01000007">
    <property type="protein sequence ID" value="MUN55618.1"/>
    <property type="molecule type" value="Genomic_DNA"/>
</dbReference>
<dbReference type="InterPro" id="IPR002734">
    <property type="entry name" value="RibDG_C"/>
</dbReference>
<evidence type="ECO:0000313" key="5">
    <source>
        <dbReference type="EMBL" id="MUN55618.1"/>
    </source>
</evidence>
<evidence type="ECO:0000256" key="3">
    <source>
        <dbReference type="ARBA" id="ARBA00023002"/>
    </source>
</evidence>
<dbReference type="SUPFAM" id="SSF53597">
    <property type="entry name" value="Dihydrofolate reductase-like"/>
    <property type="match status" value="1"/>
</dbReference>
<evidence type="ECO:0000256" key="1">
    <source>
        <dbReference type="ARBA" id="ARBA00005104"/>
    </source>
</evidence>
<name>A0A7K1LK95_9MICC</name>
<dbReference type="PANTHER" id="PTHR38011">
    <property type="entry name" value="DIHYDROFOLATE REDUCTASE FAMILY PROTEIN (AFU_ORTHOLOGUE AFUA_8G06820)"/>
    <property type="match status" value="1"/>
</dbReference>
<dbReference type="OrthoDB" id="5243299at2"/>
<evidence type="ECO:0000313" key="6">
    <source>
        <dbReference type="Proteomes" id="UP000462152"/>
    </source>
</evidence>
<accession>A0A7K1LK95</accession>
<comment type="caution">
    <text evidence="5">The sequence shown here is derived from an EMBL/GenBank/DDBJ whole genome shotgun (WGS) entry which is preliminary data.</text>
</comment>
<feature type="domain" description="Bacterial bifunctional deaminase-reductase C-terminal" evidence="4">
    <location>
        <begin position="33"/>
        <end position="243"/>
    </location>
</feature>
<dbReference type="AlphaFoldDB" id="A0A7K1LK95"/>
<keyword evidence="2" id="KW-0521">NADP</keyword>
<dbReference type="RefSeq" id="WP_129316367.1">
    <property type="nucleotide sequence ID" value="NZ_NOIQ01000026.1"/>
</dbReference>
<gene>
    <name evidence="5" type="ORF">GMA10_10405</name>
</gene>
<keyword evidence="3" id="KW-0560">Oxidoreductase</keyword>
<dbReference type="GO" id="GO:0009231">
    <property type="term" value="P:riboflavin biosynthetic process"/>
    <property type="evidence" value="ECO:0007669"/>
    <property type="project" value="InterPro"/>
</dbReference>
<dbReference type="GO" id="GO:0008703">
    <property type="term" value="F:5-amino-6-(5-phosphoribosylamino)uracil reductase activity"/>
    <property type="evidence" value="ECO:0007669"/>
    <property type="project" value="InterPro"/>
</dbReference>
<reference evidence="5 6" key="1">
    <citation type="submission" date="2019-12" db="EMBL/GenBank/DDBJ databases">
        <authorList>
            <person name="Li J."/>
            <person name="Shi Y."/>
            <person name="Xu G."/>
            <person name="Xiao D."/>
            <person name="Ran X."/>
        </authorList>
    </citation>
    <scope>NUCLEOTIDE SEQUENCE [LARGE SCALE GENOMIC DNA]</scope>
    <source>
        <strain evidence="5 6">JCM 15915</strain>
    </source>
</reference>
<dbReference type="PANTHER" id="PTHR38011:SF7">
    <property type="entry name" value="2,5-DIAMINO-6-RIBOSYLAMINO-4(3H)-PYRIMIDINONE 5'-PHOSPHATE REDUCTASE"/>
    <property type="match status" value="1"/>
</dbReference>
<dbReference type="Gene3D" id="3.40.430.10">
    <property type="entry name" value="Dihydrofolate Reductase, subunit A"/>
    <property type="match status" value="1"/>
</dbReference>
<dbReference type="Pfam" id="PF01872">
    <property type="entry name" value="RibD_C"/>
    <property type="match status" value="1"/>
</dbReference>
<dbReference type="InterPro" id="IPR024072">
    <property type="entry name" value="DHFR-like_dom_sf"/>
</dbReference>
<proteinExistence type="predicted"/>
<dbReference type="InterPro" id="IPR050765">
    <property type="entry name" value="Riboflavin_Biosynth_HTPR"/>
</dbReference>